<protein>
    <recommendedName>
        <fullName evidence="5">Helitron helicase-like domain-containing protein</fullName>
    </recommendedName>
</protein>
<dbReference type="Proteomes" id="UP001212997">
    <property type="component" value="Unassembled WGS sequence"/>
</dbReference>
<comment type="caution">
    <text evidence="3">The sequence shown here is derived from an EMBL/GenBank/DDBJ whole genome shotgun (WGS) entry which is preliminary data.</text>
</comment>
<reference evidence="3" key="1">
    <citation type="submission" date="2022-07" db="EMBL/GenBank/DDBJ databases">
        <title>Genome Sequence of Physisporinus lineatus.</title>
        <authorList>
            <person name="Buettner E."/>
        </authorList>
    </citation>
    <scope>NUCLEOTIDE SEQUENCE</scope>
    <source>
        <strain evidence="3">VT162</strain>
    </source>
</reference>
<name>A0AAD5YI92_9APHY</name>
<evidence type="ECO:0000259" key="2">
    <source>
        <dbReference type="Pfam" id="PF20209"/>
    </source>
</evidence>
<dbReference type="InterPro" id="IPR046700">
    <property type="entry name" value="DUF6570"/>
</dbReference>
<evidence type="ECO:0008006" key="5">
    <source>
        <dbReference type="Google" id="ProtNLM"/>
    </source>
</evidence>
<gene>
    <name evidence="3" type="ORF">NLI96_g6238</name>
</gene>
<proteinExistence type="predicted"/>
<keyword evidence="4" id="KW-1185">Reference proteome</keyword>
<dbReference type="InterPro" id="IPR025476">
    <property type="entry name" value="Helitron_helicase-like"/>
</dbReference>
<evidence type="ECO:0000313" key="4">
    <source>
        <dbReference type="Proteomes" id="UP001212997"/>
    </source>
</evidence>
<evidence type="ECO:0000259" key="1">
    <source>
        <dbReference type="Pfam" id="PF14214"/>
    </source>
</evidence>
<dbReference type="Pfam" id="PF14214">
    <property type="entry name" value="Helitron_like_N"/>
    <property type="match status" value="1"/>
</dbReference>
<feature type="domain" description="DUF6570" evidence="2">
    <location>
        <begin position="313"/>
        <end position="446"/>
    </location>
</feature>
<accession>A0AAD5YI92</accession>
<dbReference type="Pfam" id="PF20209">
    <property type="entry name" value="DUF6570"/>
    <property type="match status" value="1"/>
</dbReference>
<sequence length="1012" mass="113147">MDNTSASFVLQPTTTARSLNGNTEHHAIGLTPEVRRRSADFGVAEIKAAMQVLNMFEPVSGTLDGLMDQDKLVFLRFATDKQPLVENEVVIALPLSFLVNKLPSSHLKKLCALHKLHKRSSNVENMVNGFKQHTCCSSCSFPNAVLLRTRVSRLNPFNLAVYDPEILKSRPPYEMDPGATLPPLKPTKRSLPRVTQGVGAEAADILPSPPLAQFPPTPPSSRKMIDMIREWTNAISFDGLEEDACGCCARLSLVNECKLVNRTHKIFDLLISTDKLPTGIPDGQPLLCPKGCVSIGGEAKVRVCKDCFASLRRKRVPPRALVNGTWIGDVPPELSRLNFSEKILVAKNRHNTSVVRVAVSGHKKMTANAIVFPQPVAEFAALLPPSKKELNQCLIVLFTGPKPPTAADYKRTPLLVRPDYVLAALEWLIANHKDYKDVTISHENLRQYQLDPDKPPVRVETRRTLGDANVDQQNMPTTGGESEIGSEDGPCPLAVAGLVAESLNELSREQKVTIALDHFEKGSPFLLYGRSADPAAIYSNPQLYATMFPWLFPLGYGTFKNELIKRHLPRRTHIKSLLMYHDLRFQEDEYFIFLVFNQMQILAAQRGGGLLVHRKNFPRMVHTILNLDRKHLSSMVEKSKLGPPIPENDGEKAIKELITGLDHIAGHVAGSNAKRKYQHNEIRSLTFELGAPSFFITFAPADTKSPLCLYLTHKRMDLSPLCPDSEVYRDRAAIVANNPVAAARFFNHVVNLFLKVILKTDSNDEGLFGKTIGYYGTVESQGRLTLHLHLLLWIENADSPEDMRQKILSKDEEFKNGLLTWLEGTHRGDFCTGTKAAISARLEEKRGKLPPHKEGCDRSSVGCVACILGDPTLSLPEQVPDFKDDVEAEQWMQHVLEVTNEILFRCNLHDEGHHWCRRPDGSCKGRFPRPKFETSSFNEDGILTLKKCEEYLNTFSIVITYLFRCNTDVTSLSSGTQVKAVIAYVTDYITKSSLKSHAIFVGRCGFRRRQRF</sequence>
<dbReference type="EMBL" id="JANAWD010000224">
    <property type="protein sequence ID" value="KAJ3483537.1"/>
    <property type="molecule type" value="Genomic_DNA"/>
</dbReference>
<feature type="domain" description="Helitron helicase-like" evidence="1">
    <location>
        <begin position="575"/>
        <end position="792"/>
    </location>
</feature>
<dbReference type="AlphaFoldDB" id="A0AAD5YI92"/>
<evidence type="ECO:0000313" key="3">
    <source>
        <dbReference type="EMBL" id="KAJ3483537.1"/>
    </source>
</evidence>
<organism evidence="3 4">
    <name type="scientific">Meripilus lineatus</name>
    <dbReference type="NCBI Taxonomy" id="2056292"/>
    <lineage>
        <taxon>Eukaryota</taxon>
        <taxon>Fungi</taxon>
        <taxon>Dikarya</taxon>
        <taxon>Basidiomycota</taxon>
        <taxon>Agaricomycotina</taxon>
        <taxon>Agaricomycetes</taxon>
        <taxon>Polyporales</taxon>
        <taxon>Meripilaceae</taxon>
        <taxon>Meripilus</taxon>
    </lineage>
</organism>